<dbReference type="PANTHER" id="PTHR47469:SF2">
    <property type="entry name" value="OS06G0597600 PROTEIN"/>
    <property type="match status" value="1"/>
</dbReference>
<dbReference type="GO" id="GO:0071949">
    <property type="term" value="F:FAD binding"/>
    <property type="evidence" value="ECO:0007669"/>
    <property type="project" value="InterPro"/>
</dbReference>
<evidence type="ECO:0000256" key="2">
    <source>
        <dbReference type="ARBA" id="ARBA00022827"/>
    </source>
</evidence>
<evidence type="ECO:0000259" key="5">
    <source>
        <dbReference type="Pfam" id="PF01494"/>
    </source>
</evidence>
<sequence length="419" mass="46300">MASLPKSAVIVGGSLAGLMHGIYLKRHGVDVVLLEQEPKAVRTSNNAGIGFGPQLEQFLRSYDLTKIRNCTPAASTRIAYRKHKDFYQLKVERHTSSWGLMYRIMRANFDGLPSEAVLDPPKPLEGDGRVEYRGGKKVTKLTSKEGVVTVGYVGVDGTEGSIATDMVIGADGLHSTIRSLVQAPTIKEYSGYVSWRGVVPEADVSEETVKYFDHRNALDLLKHNYIVCYIIPPDSGSFEPGDRLINFIWYWPYAEGSHALKEVLTDVNGVVHNNTVPVGLVRPEIWTKHLAAHLPSVAEPFAEVISKCKDPFVTKVNDALSEKASFYDGHVVLVGDALCTVRPHLAAATEQAAGHCLSLGKVWNGEVTVQQWEEKTWMQAKRLWLASRAIGIFGVGGWWAFLKILGTYLAFVIKRQLKV</sequence>
<dbReference type="PRINTS" id="PR00420">
    <property type="entry name" value="RNGMNOXGNASE"/>
</dbReference>
<keyword evidence="3" id="KW-0560">Oxidoreductase</keyword>
<dbReference type="InterPro" id="IPR054707">
    <property type="entry name" value="DhpH_subs-bd"/>
</dbReference>
<keyword evidence="1" id="KW-0285">Flavoprotein</keyword>
<dbReference type="InterPro" id="IPR053212">
    <property type="entry name" value="DHP_3-monooxygenase"/>
</dbReference>
<keyword evidence="2" id="KW-0274">FAD</keyword>
<evidence type="ECO:0000256" key="4">
    <source>
        <dbReference type="SAM" id="Phobius"/>
    </source>
</evidence>
<evidence type="ECO:0000256" key="3">
    <source>
        <dbReference type="ARBA" id="ARBA00023002"/>
    </source>
</evidence>
<protein>
    <submittedName>
        <fullName evidence="7">FAD/NAD(P)-binding domain-containing protein</fullName>
    </submittedName>
</protein>
<keyword evidence="8" id="KW-1185">Reference proteome</keyword>
<accession>A0AA38VD86</accession>
<comment type="caution">
    <text evidence="7">The sequence shown here is derived from an EMBL/GenBank/DDBJ whole genome shotgun (WGS) entry which is preliminary data.</text>
</comment>
<proteinExistence type="predicted"/>
<keyword evidence="4" id="KW-0472">Membrane</keyword>
<dbReference type="Pfam" id="PF01494">
    <property type="entry name" value="FAD_binding_3"/>
    <property type="match status" value="1"/>
</dbReference>
<name>A0AA38VD86_9PEZI</name>
<dbReference type="InterPro" id="IPR002938">
    <property type="entry name" value="FAD-bd"/>
</dbReference>
<evidence type="ECO:0000313" key="8">
    <source>
        <dbReference type="Proteomes" id="UP001174691"/>
    </source>
</evidence>
<dbReference type="PANTHER" id="PTHR47469">
    <property type="entry name" value="MONOOXYGENASE-LIKE"/>
    <property type="match status" value="1"/>
</dbReference>
<organism evidence="7 8">
    <name type="scientific">Coniochaeta hoffmannii</name>
    <dbReference type="NCBI Taxonomy" id="91930"/>
    <lineage>
        <taxon>Eukaryota</taxon>
        <taxon>Fungi</taxon>
        <taxon>Dikarya</taxon>
        <taxon>Ascomycota</taxon>
        <taxon>Pezizomycotina</taxon>
        <taxon>Sordariomycetes</taxon>
        <taxon>Sordariomycetidae</taxon>
        <taxon>Coniochaetales</taxon>
        <taxon>Coniochaetaceae</taxon>
        <taxon>Coniochaeta</taxon>
    </lineage>
</organism>
<keyword evidence="4" id="KW-1133">Transmembrane helix</keyword>
<dbReference type="SUPFAM" id="SSF54373">
    <property type="entry name" value="FAD-linked reductases, C-terminal domain"/>
    <property type="match status" value="1"/>
</dbReference>
<gene>
    <name evidence="7" type="ORF">NKR19_g7380</name>
</gene>
<feature type="transmembrane region" description="Helical" evidence="4">
    <location>
        <begin position="389"/>
        <end position="413"/>
    </location>
</feature>
<dbReference type="EMBL" id="JANBVN010000128">
    <property type="protein sequence ID" value="KAJ9141615.1"/>
    <property type="molecule type" value="Genomic_DNA"/>
</dbReference>
<dbReference type="Proteomes" id="UP001174691">
    <property type="component" value="Unassembled WGS sequence"/>
</dbReference>
<evidence type="ECO:0000313" key="7">
    <source>
        <dbReference type="EMBL" id="KAJ9141615.1"/>
    </source>
</evidence>
<dbReference type="GO" id="GO:0016491">
    <property type="term" value="F:oxidoreductase activity"/>
    <property type="evidence" value="ECO:0007669"/>
    <property type="project" value="UniProtKB-KW"/>
</dbReference>
<dbReference type="Pfam" id="PF22607">
    <property type="entry name" value="FAD_binding-like"/>
    <property type="match status" value="1"/>
</dbReference>
<dbReference type="Gene3D" id="3.50.50.60">
    <property type="entry name" value="FAD/NAD(P)-binding domain"/>
    <property type="match status" value="1"/>
</dbReference>
<reference evidence="7" key="1">
    <citation type="submission" date="2022-07" db="EMBL/GenBank/DDBJ databases">
        <title>Fungi with potential for degradation of polypropylene.</title>
        <authorList>
            <person name="Gostincar C."/>
        </authorList>
    </citation>
    <scope>NUCLEOTIDE SEQUENCE</scope>
    <source>
        <strain evidence="7">EXF-13287</strain>
    </source>
</reference>
<keyword evidence="4" id="KW-0812">Transmembrane</keyword>
<dbReference type="SUPFAM" id="SSF51905">
    <property type="entry name" value="FAD/NAD(P)-binding domain"/>
    <property type="match status" value="1"/>
</dbReference>
<dbReference type="AlphaFoldDB" id="A0AA38VD86"/>
<dbReference type="InterPro" id="IPR036188">
    <property type="entry name" value="FAD/NAD-bd_sf"/>
</dbReference>
<feature type="domain" description="FAD-binding" evidence="5">
    <location>
        <begin position="8"/>
        <end position="45"/>
    </location>
</feature>
<evidence type="ECO:0000259" key="6">
    <source>
        <dbReference type="Pfam" id="PF22607"/>
    </source>
</evidence>
<dbReference type="Gene3D" id="3.30.9.60">
    <property type="match status" value="1"/>
</dbReference>
<feature type="domain" description="2,6-dihydroxypyridine 3-monooxygenase substrate binding" evidence="6">
    <location>
        <begin position="189"/>
        <end position="318"/>
    </location>
</feature>
<evidence type="ECO:0000256" key="1">
    <source>
        <dbReference type="ARBA" id="ARBA00022630"/>
    </source>
</evidence>